<reference evidence="5 6" key="1">
    <citation type="submission" date="2024-03" db="EMBL/GenBank/DDBJ databases">
        <title>Chitinophaga caseinilytica sp. nov., a casein hydrolysing bacterium isolated from forest soil.</title>
        <authorList>
            <person name="Lee D.S."/>
            <person name="Han D.M."/>
            <person name="Baek J.H."/>
            <person name="Choi D.G."/>
            <person name="Jeon J.H."/>
            <person name="Jeon C.O."/>
        </authorList>
    </citation>
    <scope>NUCLEOTIDE SEQUENCE [LARGE SCALE GENOMIC DNA]</scope>
    <source>
        <strain evidence="5 6">KACC 19118</strain>
    </source>
</reference>
<evidence type="ECO:0000259" key="4">
    <source>
        <dbReference type="PROSITE" id="PS01124"/>
    </source>
</evidence>
<evidence type="ECO:0000313" key="5">
    <source>
        <dbReference type="EMBL" id="WZN46318.1"/>
    </source>
</evidence>
<sequence length="287" mass="31955">MNGISHPSIRLHAADPLLVDSHEGRIAAYTDTTISGHLACRSVLLPGGSLSWVHLILHEPAPLYISSSIAAHFICFGLRGNMEADGFRSIAHHAVRQFVQPGVIAGVHAGEYEFCCISIDEGKETSWRETALLPETITVLEQIRRIPWSAASIPVLNSWVQLLSRLMEATSQMPAGIRTTLRHIADNYAEPISVKRLARMAGLNINAYTIRFREATGSTPSAYIQRVRIEAGRELLKDKRLTIDVISASSGFTSRHYFSRVFRHHFGLSPAEFRRNAQKSEKLHLKN</sequence>
<dbReference type="EMBL" id="CP150096">
    <property type="protein sequence ID" value="WZN46318.1"/>
    <property type="molecule type" value="Genomic_DNA"/>
</dbReference>
<dbReference type="Pfam" id="PF12833">
    <property type="entry name" value="HTH_18"/>
    <property type="match status" value="1"/>
</dbReference>
<accession>A0ABZ2Z2F1</accession>
<evidence type="ECO:0000256" key="3">
    <source>
        <dbReference type="ARBA" id="ARBA00023163"/>
    </source>
</evidence>
<dbReference type="InterPro" id="IPR009057">
    <property type="entry name" value="Homeodomain-like_sf"/>
</dbReference>
<organism evidence="5 6">
    <name type="scientific">Chitinophaga caseinilytica</name>
    <dbReference type="NCBI Taxonomy" id="2267521"/>
    <lineage>
        <taxon>Bacteria</taxon>
        <taxon>Pseudomonadati</taxon>
        <taxon>Bacteroidota</taxon>
        <taxon>Chitinophagia</taxon>
        <taxon>Chitinophagales</taxon>
        <taxon>Chitinophagaceae</taxon>
        <taxon>Chitinophaga</taxon>
    </lineage>
</organism>
<dbReference type="PROSITE" id="PS00041">
    <property type="entry name" value="HTH_ARAC_FAMILY_1"/>
    <property type="match status" value="1"/>
</dbReference>
<proteinExistence type="predicted"/>
<dbReference type="Proteomes" id="UP001449657">
    <property type="component" value="Chromosome"/>
</dbReference>
<keyword evidence="6" id="KW-1185">Reference proteome</keyword>
<dbReference type="InterPro" id="IPR020449">
    <property type="entry name" value="Tscrpt_reg_AraC-type_HTH"/>
</dbReference>
<evidence type="ECO:0000256" key="1">
    <source>
        <dbReference type="ARBA" id="ARBA00023015"/>
    </source>
</evidence>
<evidence type="ECO:0000313" key="6">
    <source>
        <dbReference type="Proteomes" id="UP001449657"/>
    </source>
</evidence>
<dbReference type="SMART" id="SM00342">
    <property type="entry name" value="HTH_ARAC"/>
    <property type="match status" value="1"/>
</dbReference>
<keyword evidence="2" id="KW-0238">DNA-binding</keyword>
<dbReference type="Gene3D" id="1.10.10.60">
    <property type="entry name" value="Homeodomain-like"/>
    <property type="match status" value="2"/>
</dbReference>
<dbReference type="PANTHER" id="PTHR43280:SF2">
    <property type="entry name" value="HTH-TYPE TRANSCRIPTIONAL REGULATOR EXSA"/>
    <property type="match status" value="1"/>
</dbReference>
<dbReference type="PROSITE" id="PS01124">
    <property type="entry name" value="HTH_ARAC_FAMILY_2"/>
    <property type="match status" value="1"/>
</dbReference>
<dbReference type="InterPro" id="IPR018062">
    <property type="entry name" value="HTH_AraC-typ_CS"/>
</dbReference>
<keyword evidence="1" id="KW-0805">Transcription regulation</keyword>
<dbReference type="RefSeq" id="WP_341841049.1">
    <property type="nucleotide sequence ID" value="NZ_CP149792.1"/>
</dbReference>
<evidence type="ECO:0000256" key="2">
    <source>
        <dbReference type="ARBA" id="ARBA00023125"/>
    </source>
</evidence>
<gene>
    <name evidence="5" type="ORF">WJU22_25830</name>
</gene>
<keyword evidence="3" id="KW-0804">Transcription</keyword>
<dbReference type="SUPFAM" id="SSF46689">
    <property type="entry name" value="Homeodomain-like"/>
    <property type="match status" value="2"/>
</dbReference>
<dbReference type="PRINTS" id="PR00032">
    <property type="entry name" value="HTHARAC"/>
</dbReference>
<name>A0ABZ2Z2F1_9BACT</name>
<dbReference type="InterPro" id="IPR018060">
    <property type="entry name" value="HTH_AraC"/>
</dbReference>
<feature type="domain" description="HTH araC/xylS-type" evidence="4">
    <location>
        <begin position="178"/>
        <end position="276"/>
    </location>
</feature>
<dbReference type="PANTHER" id="PTHR43280">
    <property type="entry name" value="ARAC-FAMILY TRANSCRIPTIONAL REGULATOR"/>
    <property type="match status" value="1"/>
</dbReference>
<protein>
    <submittedName>
        <fullName evidence="5">AraC family transcriptional regulator</fullName>
    </submittedName>
</protein>